<dbReference type="EMBL" id="OY726397">
    <property type="protein sequence ID" value="CAJ1500586.1"/>
    <property type="molecule type" value="Genomic_DNA"/>
</dbReference>
<organism evidence="1 2">
    <name type="scientific">[Mycobacterium] burgundiense</name>
    <dbReference type="NCBI Taxonomy" id="3064286"/>
    <lineage>
        <taxon>Bacteria</taxon>
        <taxon>Bacillati</taxon>
        <taxon>Actinomycetota</taxon>
        <taxon>Actinomycetes</taxon>
        <taxon>Mycobacteriales</taxon>
        <taxon>Mycobacteriaceae</taxon>
        <taxon>Mycolicibacterium</taxon>
    </lineage>
</organism>
<keyword evidence="2" id="KW-1185">Reference proteome</keyword>
<gene>
    <name evidence="1" type="ORF">MU0053_001709</name>
</gene>
<protein>
    <recommendedName>
        <fullName evidence="3">Thioesterase</fullName>
    </recommendedName>
</protein>
<proteinExistence type="predicted"/>
<dbReference type="RefSeq" id="WP_308481919.1">
    <property type="nucleotide sequence ID" value="NZ_OY726397.1"/>
</dbReference>
<evidence type="ECO:0000313" key="1">
    <source>
        <dbReference type="EMBL" id="CAJ1500586.1"/>
    </source>
</evidence>
<dbReference type="Pfam" id="PF13279">
    <property type="entry name" value="4HBT_2"/>
    <property type="match status" value="1"/>
</dbReference>
<reference evidence="1 2" key="1">
    <citation type="submission" date="2023-08" db="EMBL/GenBank/DDBJ databases">
        <authorList>
            <person name="Folkvardsen B D."/>
            <person name="Norman A."/>
        </authorList>
    </citation>
    <scope>NUCLEOTIDE SEQUENCE [LARGE SCALE GENOMIC DNA]</scope>
    <source>
        <strain evidence="1 2">Mu0053</strain>
    </source>
</reference>
<evidence type="ECO:0000313" key="2">
    <source>
        <dbReference type="Proteomes" id="UP001190465"/>
    </source>
</evidence>
<dbReference type="InterPro" id="IPR029069">
    <property type="entry name" value="HotDog_dom_sf"/>
</dbReference>
<sequence length="170" mass="17611">MALQTDTADLDATEFAWKRTVSAPSASEGGVVPGIDLVAMLNDAATDLVVELFGSTDLTSLAELAVRPVLRGISAVFEAPLTPGTPVFVGATLGSLARRSFELRSGVWIAQTRQLVARGGATFVVVDAQSRKSVAVPEHVTEALLRLRPALGTAAQSSASNKSDTASPHA</sequence>
<dbReference type="Gene3D" id="3.10.129.10">
    <property type="entry name" value="Hotdog Thioesterase"/>
    <property type="match status" value="1"/>
</dbReference>
<dbReference type="SUPFAM" id="SSF54637">
    <property type="entry name" value="Thioesterase/thiol ester dehydrase-isomerase"/>
    <property type="match status" value="1"/>
</dbReference>
<accession>A0ABN9N8U6</accession>
<name>A0ABN9N8U6_9MYCO</name>
<evidence type="ECO:0008006" key="3">
    <source>
        <dbReference type="Google" id="ProtNLM"/>
    </source>
</evidence>
<dbReference type="Proteomes" id="UP001190465">
    <property type="component" value="Chromosome"/>
</dbReference>